<dbReference type="EMBL" id="JBANRG010000001">
    <property type="protein sequence ID" value="KAK7473144.1"/>
    <property type="molecule type" value="Genomic_DNA"/>
</dbReference>
<feature type="compositionally biased region" description="Low complexity" evidence="1">
    <location>
        <begin position="424"/>
        <end position="446"/>
    </location>
</feature>
<evidence type="ECO:0000313" key="3">
    <source>
        <dbReference type="Proteomes" id="UP001498398"/>
    </source>
</evidence>
<feature type="compositionally biased region" description="Low complexity" evidence="1">
    <location>
        <begin position="521"/>
        <end position="532"/>
    </location>
</feature>
<sequence length="721" mass="78517">MRFSYLRKLLGHRRARSEPCLRDLIQSPQPAIRSHSVHGIDQLSETIHFDPSNPTLSIQIQTLIDNPELAISLTDVDLELVLSPLEAHLFQLEQKYYHSIKIQKELLSNDEIQRKWRIQTEYKRCEKLLEPLLDTSKCGTVFNRTRVGMAAGDAFEDAIIDAIREAAAIPDSPWSRLIPPITGPRSSEQYESVLRTLLGARSQVRTDKQGYLFWKKIARLDEGHVDTITPSASQLSYIDESLPEERQTAADELLMRMRRGTVPLRSCIVPQARQEHIIDDQPYNIKTEVSSTSLPYTVISTTPVIESSPGPEASLPPAIPMRVSTSSLAHTVSVPSATANPETPPNLSIPTIETNQSASSLAYAAFDTSPSSQLVPDTSSVLRAEASSTSLAYGGCVPRLSVHQDQSSARYMFKATDSAEAARSSMSSTTSSATSSSNTSLLTTSSPARPGFLSSDLWNSNCRDNNRQSTSSISPDQALRSLERIYSRFHRLKTGPLDVVDENQDLSSAYDGCDTTLVDASDSGRSSESVSSTGRQDLPVTPDPFISTDFLASIENTSDANDVTLVDIVNDAGDAAISTSTPTKKNSMLPVFSKIPSRLSVSFSSKTKCVPSSVTRPTISSSLKKANLSPPKPTPKSSPMNISMPRNILSPKFRKNTGNVKPPVTSPASIMKKPSQTPAATTDTAAGKKISSLTRGLPLRPATKQNVPTKEGKKKKSVRFS</sequence>
<feature type="compositionally biased region" description="Basic residues" evidence="1">
    <location>
        <begin position="712"/>
        <end position="721"/>
    </location>
</feature>
<feature type="region of interest" description="Disordered" evidence="1">
    <location>
        <begin position="610"/>
        <end position="721"/>
    </location>
</feature>
<reference evidence="2 3" key="1">
    <citation type="submission" date="2024-01" db="EMBL/GenBank/DDBJ databases">
        <title>A draft genome for the cacao thread blight pathogen Marasmiellus scandens.</title>
        <authorList>
            <person name="Baruah I.K."/>
            <person name="Leung J."/>
            <person name="Bukari Y."/>
            <person name="Amoako-Attah I."/>
            <person name="Meinhardt L.W."/>
            <person name="Bailey B.A."/>
            <person name="Cohen S.P."/>
        </authorList>
    </citation>
    <scope>NUCLEOTIDE SEQUENCE [LARGE SCALE GENOMIC DNA]</scope>
    <source>
        <strain evidence="2 3">GH-19</strain>
    </source>
</reference>
<evidence type="ECO:0000313" key="2">
    <source>
        <dbReference type="EMBL" id="KAK7473144.1"/>
    </source>
</evidence>
<gene>
    <name evidence="2" type="ORF">VKT23_001245</name>
</gene>
<protein>
    <submittedName>
        <fullName evidence="2">Uncharacterized protein</fullName>
    </submittedName>
</protein>
<dbReference type="Proteomes" id="UP001498398">
    <property type="component" value="Unassembled WGS sequence"/>
</dbReference>
<organism evidence="2 3">
    <name type="scientific">Marasmiellus scandens</name>
    <dbReference type="NCBI Taxonomy" id="2682957"/>
    <lineage>
        <taxon>Eukaryota</taxon>
        <taxon>Fungi</taxon>
        <taxon>Dikarya</taxon>
        <taxon>Basidiomycota</taxon>
        <taxon>Agaricomycotina</taxon>
        <taxon>Agaricomycetes</taxon>
        <taxon>Agaricomycetidae</taxon>
        <taxon>Agaricales</taxon>
        <taxon>Marasmiineae</taxon>
        <taxon>Omphalotaceae</taxon>
        <taxon>Marasmiellus</taxon>
    </lineage>
</organism>
<proteinExistence type="predicted"/>
<accession>A0ABR1K6V8</accession>
<name>A0ABR1K6V8_9AGAR</name>
<feature type="compositionally biased region" description="Polar residues" evidence="1">
    <location>
        <begin position="610"/>
        <end position="624"/>
    </location>
</feature>
<keyword evidence="3" id="KW-1185">Reference proteome</keyword>
<feature type="compositionally biased region" description="Polar residues" evidence="1">
    <location>
        <begin position="674"/>
        <end position="684"/>
    </location>
</feature>
<feature type="region of interest" description="Disordered" evidence="1">
    <location>
        <begin position="424"/>
        <end position="448"/>
    </location>
</feature>
<comment type="caution">
    <text evidence="2">The sequence shown here is derived from an EMBL/GenBank/DDBJ whole genome shotgun (WGS) entry which is preliminary data.</text>
</comment>
<evidence type="ECO:0000256" key="1">
    <source>
        <dbReference type="SAM" id="MobiDB-lite"/>
    </source>
</evidence>
<feature type="region of interest" description="Disordered" evidence="1">
    <location>
        <begin position="517"/>
        <end position="541"/>
    </location>
</feature>